<keyword evidence="4" id="KW-1185">Reference proteome</keyword>
<dbReference type="AlphaFoldDB" id="A0A8X7ZT84"/>
<proteinExistence type="inferred from homology"/>
<dbReference type="EMBL" id="JAAWWB010000010">
    <property type="protein sequence ID" value="KAG6774791.1"/>
    <property type="molecule type" value="Genomic_DNA"/>
</dbReference>
<dbReference type="GO" id="GO:0005634">
    <property type="term" value="C:nucleus"/>
    <property type="evidence" value="ECO:0007669"/>
    <property type="project" value="TreeGrafter"/>
</dbReference>
<dbReference type="GO" id="GO:0016491">
    <property type="term" value="F:oxidoreductase activity"/>
    <property type="evidence" value="ECO:0007669"/>
    <property type="project" value="TreeGrafter"/>
</dbReference>
<evidence type="ECO:0000256" key="1">
    <source>
        <dbReference type="ARBA" id="ARBA00005995"/>
    </source>
</evidence>
<dbReference type="Proteomes" id="UP000886885">
    <property type="component" value="Chromosome 5D"/>
</dbReference>
<dbReference type="OrthoDB" id="1736570at2759"/>
<evidence type="ECO:0000256" key="2">
    <source>
        <dbReference type="SAM" id="SignalP"/>
    </source>
</evidence>
<gene>
    <name evidence="3" type="ORF">POTOM_022162</name>
</gene>
<dbReference type="InterPro" id="IPR050281">
    <property type="entry name" value="Flavin_monoamine_oxidase"/>
</dbReference>
<feature type="signal peptide" evidence="2">
    <location>
        <begin position="1"/>
        <end position="29"/>
    </location>
</feature>
<keyword evidence="2" id="KW-0732">Signal</keyword>
<name>A0A8X7ZT84_POPTO</name>
<dbReference type="PANTHER" id="PTHR10742">
    <property type="entry name" value="FLAVIN MONOAMINE OXIDASE"/>
    <property type="match status" value="1"/>
</dbReference>
<reference evidence="3" key="1">
    <citation type="journal article" date="2020" name="bioRxiv">
        <title>Hybrid origin of Populus tomentosa Carr. identified through genome sequencing and phylogenomic analysis.</title>
        <authorList>
            <person name="An X."/>
            <person name="Gao K."/>
            <person name="Chen Z."/>
            <person name="Li J."/>
            <person name="Yang X."/>
            <person name="Yang X."/>
            <person name="Zhou J."/>
            <person name="Guo T."/>
            <person name="Zhao T."/>
            <person name="Huang S."/>
            <person name="Miao D."/>
            <person name="Khan W.U."/>
            <person name="Rao P."/>
            <person name="Ye M."/>
            <person name="Lei B."/>
            <person name="Liao W."/>
            <person name="Wang J."/>
            <person name="Ji L."/>
            <person name="Li Y."/>
            <person name="Guo B."/>
            <person name="Mustafa N.S."/>
            <person name="Li S."/>
            <person name="Yun Q."/>
            <person name="Keller S.R."/>
            <person name="Mao J."/>
            <person name="Zhang R."/>
            <person name="Strauss S.H."/>
        </authorList>
    </citation>
    <scope>NUCLEOTIDE SEQUENCE</scope>
    <source>
        <strain evidence="3">GM15</strain>
        <tissue evidence="3">Leaf</tissue>
    </source>
</reference>
<comment type="caution">
    <text evidence="3">The sequence shown here is derived from an EMBL/GenBank/DDBJ whole genome shotgun (WGS) entry which is preliminary data.</text>
</comment>
<evidence type="ECO:0000313" key="4">
    <source>
        <dbReference type="Proteomes" id="UP000886885"/>
    </source>
</evidence>
<evidence type="ECO:0000313" key="3">
    <source>
        <dbReference type="EMBL" id="KAG6774791.1"/>
    </source>
</evidence>
<comment type="similarity">
    <text evidence="1">Belongs to the flavin monoamine oxidase family.</text>
</comment>
<accession>A0A8X7ZT84</accession>
<dbReference type="PANTHER" id="PTHR10742:SF381">
    <property type="entry name" value="LYSINE-SPECIFIC HISTONE DEMETHYLASE 1 HOMOLOG 1"/>
    <property type="match status" value="1"/>
</dbReference>
<feature type="chain" id="PRO_5036489148" evidence="2">
    <location>
        <begin position="30"/>
        <end position="135"/>
    </location>
</feature>
<sequence>MRGELFLFNSCSSVSGGALLIALVAGDAAVEYETMSPVESVKRVLVILRGVFHPKGIFVPDPVQYSLEKRLLDILILLSCCSGSYSYVADGSSGDDYDSCWECGGWKSFLCKRGNQRTESSNNAWSFSQLDDESS</sequence>
<organism evidence="3 4">
    <name type="scientific">Populus tomentosa</name>
    <name type="common">Chinese white poplar</name>
    <dbReference type="NCBI Taxonomy" id="118781"/>
    <lineage>
        <taxon>Eukaryota</taxon>
        <taxon>Viridiplantae</taxon>
        <taxon>Streptophyta</taxon>
        <taxon>Embryophyta</taxon>
        <taxon>Tracheophyta</taxon>
        <taxon>Spermatophyta</taxon>
        <taxon>Magnoliopsida</taxon>
        <taxon>eudicotyledons</taxon>
        <taxon>Gunneridae</taxon>
        <taxon>Pentapetalae</taxon>
        <taxon>rosids</taxon>
        <taxon>fabids</taxon>
        <taxon>Malpighiales</taxon>
        <taxon>Salicaceae</taxon>
        <taxon>Saliceae</taxon>
        <taxon>Populus</taxon>
    </lineage>
</organism>
<protein>
    <submittedName>
        <fullName evidence="3">Uncharacterized protein</fullName>
    </submittedName>
</protein>